<reference evidence="2" key="1">
    <citation type="submission" date="2022-12" db="EMBL/GenBank/DDBJ databases">
        <authorList>
            <person name="Petersen C."/>
        </authorList>
    </citation>
    <scope>NUCLEOTIDE SEQUENCE</scope>
    <source>
        <strain evidence="2">IBT 17660</strain>
    </source>
</reference>
<dbReference type="OrthoDB" id="2663223at2759"/>
<gene>
    <name evidence="2" type="ORF">N7530_000303</name>
</gene>
<dbReference type="InterPro" id="IPR054722">
    <property type="entry name" value="PolX-like_BBD"/>
</dbReference>
<evidence type="ECO:0000313" key="2">
    <source>
        <dbReference type="EMBL" id="KAJ5486003.1"/>
    </source>
</evidence>
<evidence type="ECO:0000313" key="3">
    <source>
        <dbReference type="Proteomes" id="UP001147760"/>
    </source>
</evidence>
<reference evidence="2" key="2">
    <citation type="journal article" date="2023" name="IMA Fungus">
        <title>Comparative genomic study of the Penicillium genus elucidates a diverse pangenome and 15 lateral gene transfer events.</title>
        <authorList>
            <person name="Petersen C."/>
            <person name="Sorensen T."/>
            <person name="Nielsen M.R."/>
            <person name="Sondergaard T.E."/>
            <person name="Sorensen J.L."/>
            <person name="Fitzpatrick D.A."/>
            <person name="Frisvad J.C."/>
            <person name="Nielsen K.L."/>
        </authorList>
    </citation>
    <scope>NUCLEOTIDE SEQUENCE</scope>
    <source>
        <strain evidence="2">IBT 17660</strain>
    </source>
</reference>
<dbReference type="AlphaFoldDB" id="A0A9W9X7N5"/>
<protein>
    <recommendedName>
        <fullName evidence="1">Retrovirus-related Pol polyprotein from transposon TNT 1-94-like beta-barrel domain-containing protein</fullName>
    </recommendedName>
</protein>
<comment type="caution">
    <text evidence="2">The sequence shown here is derived from an EMBL/GenBank/DDBJ whole genome shotgun (WGS) entry which is preliminary data.</text>
</comment>
<dbReference type="EMBL" id="JAPWDO010000001">
    <property type="protein sequence ID" value="KAJ5486003.1"/>
    <property type="molecule type" value="Genomic_DNA"/>
</dbReference>
<accession>A0A9W9X7N5</accession>
<proteinExistence type="predicted"/>
<keyword evidence="3" id="KW-1185">Reference proteome</keyword>
<dbReference type="Proteomes" id="UP001147760">
    <property type="component" value="Unassembled WGS sequence"/>
</dbReference>
<dbReference type="Pfam" id="PF22936">
    <property type="entry name" value="Pol_BBD"/>
    <property type="match status" value="1"/>
</dbReference>
<evidence type="ECO:0000259" key="1">
    <source>
        <dbReference type="Pfam" id="PF22936"/>
    </source>
</evidence>
<sequence length="147" mass="16650">MTNLPEVRPVFHVKPVNRKVDQIPDLKNRWILYCGSSVHVCNNKDWFDTIAPYQSELATGNSVTKGEGIGTARLAGRDPVTGQHRTLFLTNTLYVPGFHTNLVSYAKMRRLGAMWCQDTDIIIDINKLPVVKLQLVDLDLWVFDLPS</sequence>
<name>A0A9W9X7N5_9EURO</name>
<organism evidence="2 3">
    <name type="scientific">Penicillium desertorum</name>
    <dbReference type="NCBI Taxonomy" id="1303715"/>
    <lineage>
        <taxon>Eukaryota</taxon>
        <taxon>Fungi</taxon>
        <taxon>Dikarya</taxon>
        <taxon>Ascomycota</taxon>
        <taxon>Pezizomycotina</taxon>
        <taxon>Eurotiomycetes</taxon>
        <taxon>Eurotiomycetidae</taxon>
        <taxon>Eurotiales</taxon>
        <taxon>Aspergillaceae</taxon>
        <taxon>Penicillium</taxon>
    </lineage>
</organism>
<feature type="domain" description="Retrovirus-related Pol polyprotein from transposon TNT 1-94-like beta-barrel" evidence="1">
    <location>
        <begin position="30"/>
        <end position="111"/>
    </location>
</feature>